<feature type="non-terminal residue" evidence="5">
    <location>
        <position position="1"/>
    </location>
</feature>
<proteinExistence type="predicted"/>
<gene>
    <name evidence="5" type="ORF">EJB05_09134</name>
</gene>
<dbReference type="SUPFAM" id="SSF52540">
    <property type="entry name" value="P-loop containing nucleoside triphosphate hydrolases"/>
    <property type="match status" value="1"/>
</dbReference>
<keyword evidence="2" id="KW-0611">Plant defense</keyword>
<dbReference type="Gene3D" id="3.80.10.10">
    <property type="entry name" value="Ribonuclease Inhibitor"/>
    <property type="match status" value="1"/>
</dbReference>
<dbReference type="PANTHER" id="PTHR23155">
    <property type="entry name" value="DISEASE RESISTANCE PROTEIN RP"/>
    <property type="match status" value="1"/>
</dbReference>
<dbReference type="Gene3D" id="3.40.50.300">
    <property type="entry name" value="P-loop containing nucleotide triphosphate hydrolases"/>
    <property type="match status" value="1"/>
</dbReference>
<dbReference type="InterPro" id="IPR044974">
    <property type="entry name" value="Disease_R_plants"/>
</dbReference>
<dbReference type="Gene3D" id="1.10.10.10">
    <property type="entry name" value="Winged helix-like DNA-binding domain superfamily/Winged helix DNA-binding domain"/>
    <property type="match status" value="1"/>
</dbReference>
<dbReference type="Gramene" id="TVU42713">
    <property type="protein sequence ID" value="TVU42713"/>
    <property type="gene ID" value="EJB05_09134"/>
</dbReference>
<protein>
    <submittedName>
        <fullName evidence="5">Uncharacterized protein</fullName>
    </submittedName>
</protein>
<keyword evidence="1" id="KW-0677">Repeat</keyword>
<evidence type="ECO:0000256" key="2">
    <source>
        <dbReference type="ARBA" id="ARBA00022821"/>
    </source>
</evidence>
<dbReference type="InterPro" id="IPR027417">
    <property type="entry name" value="P-loop_NTPase"/>
</dbReference>
<dbReference type="OrthoDB" id="644035at2759"/>
<dbReference type="GO" id="GO:0098542">
    <property type="term" value="P:defense response to other organism"/>
    <property type="evidence" value="ECO:0007669"/>
    <property type="project" value="TreeGrafter"/>
</dbReference>
<comment type="caution">
    <text evidence="5">The sequence shown here is derived from an EMBL/GenBank/DDBJ whole genome shotgun (WGS) entry which is preliminary data.</text>
</comment>
<reference evidence="5 6" key="1">
    <citation type="journal article" date="2019" name="Sci. Rep.">
        <title>A high-quality genome of Eragrostis curvula grass provides insights into Poaceae evolution and supports new strategies to enhance forage quality.</title>
        <authorList>
            <person name="Carballo J."/>
            <person name="Santos B.A.C.M."/>
            <person name="Zappacosta D."/>
            <person name="Garbus I."/>
            <person name="Selva J.P."/>
            <person name="Gallo C.A."/>
            <person name="Diaz A."/>
            <person name="Albertini E."/>
            <person name="Caccamo M."/>
            <person name="Echenique V."/>
        </authorList>
    </citation>
    <scope>NUCLEOTIDE SEQUENCE [LARGE SCALE GENOMIC DNA]</scope>
    <source>
        <strain evidence="6">cv. Victoria</strain>
        <tissue evidence="5">Leaf</tissue>
    </source>
</reference>
<feature type="domain" description="NB-ARC" evidence="3">
    <location>
        <begin position="114"/>
        <end position="244"/>
    </location>
</feature>
<feature type="domain" description="Disease resistance R13L4/SHOC-2-like LRR" evidence="4">
    <location>
        <begin position="468"/>
        <end position="551"/>
    </location>
</feature>
<dbReference type="InterPro" id="IPR055414">
    <property type="entry name" value="LRR_R13L4/SHOC2-like"/>
</dbReference>
<dbReference type="PRINTS" id="PR00364">
    <property type="entry name" value="DISEASERSIST"/>
</dbReference>
<keyword evidence="6" id="KW-1185">Reference proteome</keyword>
<evidence type="ECO:0000259" key="4">
    <source>
        <dbReference type="Pfam" id="PF23598"/>
    </source>
</evidence>
<dbReference type="Pfam" id="PF23598">
    <property type="entry name" value="LRR_14"/>
    <property type="match status" value="1"/>
</dbReference>
<dbReference type="Pfam" id="PF00931">
    <property type="entry name" value="NB-ARC"/>
    <property type="match status" value="1"/>
</dbReference>
<name>A0A5J9W453_9POAL</name>
<accession>A0A5J9W453</accession>
<evidence type="ECO:0000259" key="3">
    <source>
        <dbReference type="Pfam" id="PF00931"/>
    </source>
</evidence>
<dbReference type="EMBL" id="RWGY01000005">
    <property type="protein sequence ID" value="TVU42713.1"/>
    <property type="molecule type" value="Genomic_DNA"/>
</dbReference>
<dbReference type="InterPro" id="IPR032675">
    <property type="entry name" value="LRR_dom_sf"/>
</dbReference>
<evidence type="ECO:0000313" key="5">
    <source>
        <dbReference type="EMBL" id="TVU42713.1"/>
    </source>
</evidence>
<dbReference type="InterPro" id="IPR036388">
    <property type="entry name" value="WH-like_DNA-bd_sf"/>
</dbReference>
<dbReference type="Proteomes" id="UP000324897">
    <property type="component" value="Unassembled WGS sequence"/>
</dbReference>
<sequence>MAGLATVSAVVVVSRLAGAISSEVRRVLAENRALSCGRANALNALMNELKLVEGIAVDTENKFSGVAQELRSKSYSSMCMTMCCGSDQAKASFAPEEGDGEDAKGDDADLSPLRVVTILGRHGLGKTALARAVHDHCRASDCCDSKILLEKVLHSVQAEAVIKDADILSILSDKRYLVILDGLQGADLWKEIKKKFPENNNGSSIIVKTNVKPVARFCSTGDYVYMISGLSNSASKKLFWEKVQLSQSDALGVGIQSILRTCEGLPLAIISVANYFLEHGKVNLSVKDCKNLSIGMLLAGEDATRSFKEMRRSLAHCYSNLPSHIHRLCLLSVSMFPKGSKIRTKTLIRELAAGVLVLGNHVRVNEEYLASTCLNELINRSIIEPAVVSMDFEVKRFQVDGIMQEFLVHKSACKNFSIMIHGNAVVPNIQRSYPIRRLSVHDSSGESESIAKEIGLSSTRWLRIYRSQVVVDLKTCELLRVLDLEGCIWIDGRIMKSICTLQFLTYLGLKGTDINRIPKRISKLRVLETLDIRETKVEILPIQALQLPKLRAI</sequence>
<dbReference type="PANTHER" id="PTHR23155:SF1227">
    <property type="entry name" value="OS11G0462500 PROTEIN"/>
    <property type="match status" value="1"/>
</dbReference>
<evidence type="ECO:0000256" key="1">
    <source>
        <dbReference type="ARBA" id="ARBA00022737"/>
    </source>
</evidence>
<dbReference type="GO" id="GO:0043531">
    <property type="term" value="F:ADP binding"/>
    <property type="evidence" value="ECO:0007669"/>
    <property type="project" value="InterPro"/>
</dbReference>
<organism evidence="5 6">
    <name type="scientific">Eragrostis curvula</name>
    <name type="common">weeping love grass</name>
    <dbReference type="NCBI Taxonomy" id="38414"/>
    <lineage>
        <taxon>Eukaryota</taxon>
        <taxon>Viridiplantae</taxon>
        <taxon>Streptophyta</taxon>
        <taxon>Embryophyta</taxon>
        <taxon>Tracheophyta</taxon>
        <taxon>Spermatophyta</taxon>
        <taxon>Magnoliopsida</taxon>
        <taxon>Liliopsida</taxon>
        <taxon>Poales</taxon>
        <taxon>Poaceae</taxon>
        <taxon>PACMAD clade</taxon>
        <taxon>Chloridoideae</taxon>
        <taxon>Eragrostideae</taxon>
        <taxon>Eragrostidinae</taxon>
        <taxon>Eragrostis</taxon>
    </lineage>
</organism>
<evidence type="ECO:0000313" key="6">
    <source>
        <dbReference type="Proteomes" id="UP000324897"/>
    </source>
</evidence>
<dbReference type="SUPFAM" id="SSF52047">
    <property type="entry name" value="RNI-like"/>
    <property type="match status" value="1"/>
</dbReference>
<dbReference type="AlphaFoldDB" id="A0A5J9W453"/>
<dbReference type="InterPro" id="IPR002182">
    <property type="entry name" value="NB-ARC"/>
</dbReference>